<feature type="non-terminal residue" evidence="2">
    <location>
        <position position="1"/>
    </location>
</feature>
<reference evidence="2 3" key="1">
    <citation type="journal article" date="2013" name="BMC Genomics">
        <title>Reconstruction of the lipid metabolism for the microalga Monoraphidium neglectum from its genome sequence reveals characteristics suitable for biofuel production.</title>
        <authorList>
            <person name="Bogen C."/>
            <person name="Al-Dilaimi A."/>
            <person name="Albersmeier A."/>
            <person name="Wichmann J."/>
            <person name="Grundmann M."/>
            <person name="Rupp O."/>
            <person name="Lauersen K.J."/>
            <person name="Blifernez-Klassen O."/>
            <person name="Kalinowski J."/>
            <person name="Goesmann A."/>
            <person name="Mussgnug J.H."/>
            <person name="Kruse O."/>
        </authorList>
    </citation>
    <scope>NUCLEOTIDE SEQUENCE [LARGE SCALE GENOMIC DNA]</scope>
    <source>
        <strain evidence="2 3">SAG 48.87</strain>
    </source>
</reference>
<feature type="non-terminal residue" evidence="2">
    <location>
        <position position="229"/>
    </location>
</feature>
<organism evidence="2 3">
    <name type="scientific">Monoraphidium neglectum</name>
    <dbReference type="NCBI Taxonomy" id="145388"/>
    <lineage>
        <taxon>Eukaryota</taxon>
        <taxon>Viridiplantae</taxon>
        <taxon>Chlorophyta</taxon>
        <taxon>core chlorophytes</taxon>
        <taxon>Chlorophyceae</taxon>
        <taxon>CS clade</taxon>
        <taxon>Sphaeropleales</taxon>
        <taxon>Selenastraceae</taxon>
        <taxon>Monoraphidium</taxon>
    </lineage>
</organism>
<accession>A0A0D2LMN0</accession>
<evidence type="ECO:0000313" key="3">
    <source>
        <dbReference type="Proteomes" id="UP000054498"/>
    </source>
</evidence>
<gene>
    <name evidence="2" type="ORF">MNEG_14910</name>
</gene>
<feature type="compositionally biased region" description="Pro residues" evidence="1">
    <location>
        <begin position="107"/>
        <end position="116"/>
    </location>
</feature>
<feature type="region of interest" description="Disordered" evidence="1">
    <location>
        <begin position="95"/>
        <end position="140"/>
    </location>
</feature>
<dbReference type="EMBL" id="KK105087">
    <property type="protein sequence ID" value="KIY93054.1"/>
    <property type="molecule type" value="Genomic_DNA"/>
</dbReference>
<dbReference type="AlphaFoldDB" id="A0A0D2LMN0"/>
<dbReference type="Proteomes" id="UP000054498">
    <property type="component" value="Unassembled WGS sequence"/>
</dbReference>
<evidence type="ECO:0000256" key="1">
    <source>
        <dbReference type="SAM" id="MobiDB-lite"/>
    </source>
</evidence>
<feature type="compositionally biased region" description="Basic residues" evidence="1">
    <location>
        <begin position="117"/>
        <end position="129"/>
    </location>
</feature>
<keyword evidence="3" id="KW-1185">Reference proteome</keyword>
<protein>
    <submittedName>
        <fullName evidence="2">Uncharacterized protein</fullName>
    </submittedName>
</protein>
<dbReference type="RefSeq" id="XP_013892074.1">
    <property type="nucleotide sequence ID" value="XM_014036620.1"/>
</dbReference>
<dbReference type="KEGG" id="mng:MNEG_14910"/>
<dbReference type="GeneID" id="25732519"/>
<name>A0A0D2LMN0_9CHLO</name>
<sequence length="229" mass="25924">RRRRRSRRRRGSRRGLRGRRGCCRRRRRSLLGLCGGSRGGSALALLRGEGARLLLLGPLLARGRLRLCYCRLRSHRGRGRRGCCCGIRSRRRRAPQRGERPLVRLPRPAPVRPCPHPARRRAQRRRQRRGGLPGRRAAPLARGPICVQHHHGPLETLGPRMPCEAPARQQRLPAAAPWRQQRAERAVVHGGAEHAHAPHGGRVYWAVVERCENDVAICIHLHHQAAGRV</sequence>
<proteinExistence type="predicted"/>
<evidence type="ECO:0000313" key="2">
    <source>
        <dbReference type="EMBL" id="KIY93054.1"/>
    </source>
</evidence>